<evidence type="ECO:0000313" key="3">
    <source>
        <dbReference type="Proteomes" id="UP000646749"/>
    </source>
</evidence>
<dbReference type="PROSITE" id="PS51459">
    <property type="entry name" value="FIDO"/>
    <property type="match status" value="1"/>
</dbReference>
<gene>
    <name evidence="2" type="ORF">Pen02_27170</name>
</gene>
<keyword evidence="3" id="KW-1185">Reference proteome</keyword>
<dbReference type="EMBL" id="BONW01000013">
    <property type="protein sequence ID" value="GIG87781.1"/>
    <property type="molecule type" value="Genomic_DNA"/>
</dbReference>
<proteinExistence type="predicted"/>
<dbReference type="Proteomes" id="UP000646749">
    <property type="component" value="Unassembled WGS sequence"/>
</dbReference>
<dbReference type="RefSeq" id="WP_203866333.1">
    <property type="nucleotide sequence ID" value="NZ_BONW01000013.1"/>
</dbReference>
<name>A0ABQ4E0F6_9ACTN</name>
<accession>A0ABQ4E0F6</accession>
<sequence length="604" mass="67160">MTVDRVQLPEFRLLTWRDVDPATRPEFDPAGVAKLVRSLPPAAEVPPAETDWRLADFWRDRMTAALVERLGTWAVGWQHTVVMEDYPGRGVIPIWWDVELTITTPAETLDRLAQALVAWHELTVELATDARGRFAAAAPVTTDSTGDPAAWRAVKAPGISRFNPAHFTRSVPHPASLNWADVDPRERDFDPATVAAVAAGLVTAENLPAQDTDWRLRDLWLDSVSIGLTQRYGLWAVGWRWSVGEGDLDGGPVGNWCCFPHSVTTPDETAVVVAAALIEWRDWLQDTAERFYRFLPLTGEDLDGWERAVAHLVTAVGDRTQYESAWYRCCTTVLGWFLDAAGIAPDEHEKLLEHAIGGRFASWSEPDRKLVASVAERLAGQVAVPDQLTTWQRVREQVPWRDVVPHLRTPIRALRDGFAAHATVGDDQRRQSLLLAAYDEVRCTAANGVSPTPDMTARWNAMLRGIPSVSFRQGPAFAKNGRDRYGLHADTQQRYESCLSEAADLTVPVAARAARAYLDVAFFHPYDDGNARLGGLVMHFVLLRAGVELDEAHPIVTTVRRADDQEGAAGLARLVHGIATATHRRWLRSASSDRQPTSHELRYR</sequence>
<protein>
    <recommendedName>
        <fullName evidence="1">Fido domain-containing protein</fullName>
    </recommendedName>
</protein>
<dbReference type="Gene3D" id="1.10.3290.10">
    <property type="entry name" value="Fido-like domain"/>
    <property type="match status" value="1"/>
</dbReference>
<reference evidence="2 3" key="1">
    <citation type="submission" date="2021-01" db="EMBL/GenBank/DDBJ databases">
        <title>Whole genome shotgun sequence of Plantactinospora endophytica NBRC 110450.</title>
        <authorList>
            <person name="Komaki H."/>
            <person name="Tamura T."/>
        </authorList>
    </citation>
    <scope>NUCLEOTIDE SEQUENCE [LARGE SCALE GENOMIC DNA]</scope>
    <source>
        <strain evidence="2 3">NBRC 110450</strain>
    </source>
</reference>
<feature type="domain" description="Fido" evidence="1">
    <location>
        <begin position="458"/>
        <end position="589"/>
    </location>
</feature>
<evidence type="ECO:0000313" key="2">
    <source>
        <dbReference type="EMBL" id="GIG87781.1"/>
    </source>
</evidence>
<organism evidence="2 3">
    <name type="scientific">Plantactinospora endophytica</name>
    <dbReference type="NCBI Taxonomy" id="673535"/>
    <lineage>
        <taxon>Bacteria</taxon>
        <taxon>Bacillati</taxon>
        <taxon>Actinomycetota</taxon>
        <taxon>Actinomycetes</taxon>
        <taxon>Micromonosporales</taxon>
        <taxon>Micromonosporaceae</taxon>
        <taxon>Plantactinospora</taxon>
    </lineage>
</organism>
<dbReference type="InterPro" id="IPR036597">
    <property type="entry name" value="Fido-like_dom_sf"/>
</dbReference>
<comment type="caution">
    <text evidence="2">The sequence shown here is derived from an EMBL/GenBank/DDBJ whole genome shotgun (WGS) entry which is preliminary data.</text>
</comment>
<evidence type="ECO:0000259" key="1">
    <source>
        <dbReference type="PROSITE" id="PS51459"/>
    </source>
</evidence>
<dbReference type="InterPro" id="IPR003812">
    <property type="entry name" value="Fido"/>
</dbReference>
<dbReference type="SUPFAM" id="SSF140931">
    <property type="entry name" value="Fic-like"/>
    <property type="match status" value="1"/>
</dbReference>